<protein>
    <submittedName>
        <fullName evidence="5">Fungal-specific transcription factor domain-containing protein</fullName>
    </submittedName>
</protein>
<evidence type="ECO:0000313" key="5">
    <source>
        <dbReference type="EMBL" id="KAK0440953.1"/>
    </source>
</evidence>
<keyword evidence="6" id="KW-1185">Reference proteome</keyword>
<evidence type="ECO:0000259" key="4">
    <source>
        <dbReference type="PROSITE" id="PS50048"/>
    </source>
</evidence>
<evidence type="ECO:0000256" key="2">
    <source>
        <dbReference type="ARBA" id="ARBA00023242"/>
    </source>
</evidence>
<feature type="region of interest" description="Disordered" evidence="3">
    <location>
        <begin position="658"/>
        <end position="677"/>
    </location>
</feature>
<proteinExistence type="predicted"/>
<dbReference type="CDD" id="cd00067">
    <property type="entry name" value="GAL4"/>
    <property type="match status" value="1"/>
</dbReference>
<dbReference type="GeneID" id="85358198"/>
<dbReference type="SMART" id="SM00066">
    <property type="entry name" value="GAL4"/>
    <property type="match status" value="1"/>
</dbReference>
<dbReference type="GO" id="GO:0008270">
    <property type="term" value="F:zinc ion binding"/>
    <property type="evidence" value="ECO:0007669"/>
    <property type="project" value="InterPro"/>
</dbReference>
<dbReference type="Gene3D" id="4.10.240.10">
    <property type="entry name" value="Zn(2)-C6 fungal-type DNA-binding domain"/>
    <property type="match status" value="1"/>
</dbReference>
<sequence length="766" mass="85895">MTRDENTEQPVPGSKKRRLQGSCDICRQRKIRCDSAKMPGGKCSNCIAFNSECTHVAATTKKTRRRRTKGNGTNVSPRDDLQVHINAILSTSTNYVVPNDPTLVRSILVDLARYVRQLEAELAATRQDYSRSPSSSTSPKGTESKSDFDEDDDDDEDDCIYLTEPLNRITVSQSRTRHYGKSSGIMLVKTAIDLKSATSSTSTFLDNRRPAFWKVHPWQQPTTGPSPPLVFPPPDLIDDLVDLFLSTTNRCVCIIHGPSFKRSVSSGLHHTSTTFGKLLLAVCALASRSSNDPRVGEGHSAGWQWYLQIRINPPNAYSSPPTIWDLQVLPLMTLFLYGSSTPEPIWLLAGVGIRMAQDVGAHRKRIVKEWGAQDELWKRAFWALVMIDTFVSAMGGRPRAMHSEQFDVDYPLEVDDEYWPGEELADPANPWTQPRNKLAIPTAWVMHLKLLDVLNTAQMTIYSVKRPKQWEAIPTTEWEQNMVIELDSALNSWIDQLPDHLRWDPQNMSDTFRCQSAPLYASYYWIQMLVHRPFMPRIRGLGKGKSNGNFPSLAICTNAARSCCHMVEAFCKKGGVPGMPNTLSATYQSAVVLLLHVWSGKRLGLSTNPVREMEDVRRCMAVLSMYETRYQAAGRHHDIIRELSEFDVPVICTDVGTSETRKRSREETGDDGDFGGEPFNTIMNGAEWAFPMDAAEVMESRQRHEPHSYALDDYILGAGFEGIDALGTGDNMNGELSLMPDADYGWQNLEAYLPNIDSFIASQASI</sequence>
<feature type="compositionally biased region" description="Acidic residues" evidence="3">
    <location>
        <begin position="148"/>
        <end position="157"/>
    </location>
</feature>
<evidence type="ECO:0000256" key="3">
    <source>
        <dbReference type="SAM" id="MobiDB-lite"/>
    </source>
</evidence>
<dbReference type="InterPro" id="IPR050987">
    <property type="entry name" value="AtrR-like"/>
</dbReference>
<dbReference type="Pfam" id="PF04082">
    <property type="entry name" value="Fungal_trans"/>
    <property type="match status" value="1"/>
</dbReference>
<feature type="compositionally biased region" description="Low complexity" evidence="3">
    <location>
        <begin position="130"/>
        <end position="141"/>
    </location>
</feature>
<dbReference type="PROSITE" id="PS50048">
    <property type="entry name" value="ZN2_CY6_FUNGAL_2"/>
    <property type="match status" value="1"/>
</dbReference>
<dbReference type="SMART" id="SM00906">
    <property type="entry name" value="Fungal_trans"/>
    <property type="match status" value="1"/>
</dbReference>
<feature type="region of interest" description="Disordered" evidence="3">
    <location>
        <begin position="124"/>
        <end position="157"/>
    </location>
</feature>
<accession>A0AA39JI74</accession>
<dbReference type="Pfam" id="PF00172">
    <property type="entry name" value="Zn_clus"/>
    <property type="match status" value="1"/>
</dbReference>
<name>A0AA39JI74_ARMTA</name>
<dbReference type="GO" id="GO:0006351">
    <property type="term" value="P:DNA-templated transcription"/>
    <property type="evidence" value="ECO:0007669"/>
    <property type="project" value="InterPro"/>
</dbReference>
<organism evidence="5 6">
    <name type="scientific">Armillaria tabescens</name>
    <name type="common">Ringless honey mushroom</name>
    <name type="synonym">Agaricus tabescens</name>
    <dbReference type="NCBI Taxonomy" id="1929756"/>
    <lineage>
        <taxon>Eukaryota</taxon>
        <taxon>Fungi</taxon>
        <taxon>Dikarya</taxon>
        <taxon>Basidiomycota</taxon>
        <taxon>Agaricomycotina</taxon>
        <taxon>Agaricomycetes</taxon>
        <taxon>Agaricomycetidae</taxon>
        <taxon>Agaricales</taxon>
        <taxon>Marasmiineae</taxon>
        <taxon>Physalacriaceae</taxon>
        <taxon>Desarmillaria</taxon>
    </lineage>
</organism>
<dbReference type="InterPro" id="IPR007219">
    <property type="entry name" value="XnlR_reg_dom"/>
</dbReference>
<dbReference type="PANTHER" id="PTHR46910">
    <property type="entry name" value="TRANSCRIPTION FACTOR PDR1"/>
    <property type="match status" value="1"/>
</dbReference>
<dbReference type="CDD" id="cd12148">
    <property type="entry name" value="fungal_TF_MHR"/>
    <property type="match status" value="1"/>
</dbReference>
<gene>
    <name evidence="5" type="ORF">EV420DRAFT_1581060</name>
</gene>
<dbReference type="InterPro" id="IPR001138">
    <property type="entry name" value="Zn2Cys6_DnaBD"/>
</dbReference>
<dbReference type="GO" id="GO:0003677">
    <property type="term" value="F:DNA binding"/>
    <property type="evidence" value="ECO:0007669"/>
    <property type="project" value="InterPro"/>
</dbReference>
<dbReference type="RefSeq" id="XP_060323808.1">
    <property type="nucleotide sequence ID" value="XM_060474650.1"/>
</dbReference>
<comment type="caution">
    <text evidence="5">The sequence shown here is derived from an EMBL/GenBank/DDBJ whole genome shotgun (WGS) entry which is preliminary data.</text>
</comment>
<dbReference type="InterPro" id="IPR036864">
    <property type="entry name" value="Zn2-C6_fun-type_DNA-bd_sf"/>
</dbReference>
<keyword evidence="1" id="KW-0479">Metal-binding</keyword>
<evidence type="ECO:0000313" key="6">
    <source>
        <dbReference type="Proteomes" id="UP001175211"/>
    </source>
</evidence>
<evidence type="ECO:0000256" key="1">
    <source>
        <dbReference type="ARBA" id="ARBA00022723"/>
    </source>
</evidence>
<dbReference type="Proteomes" id="UP001175211">
    <property type="component" value="Unassembled WGS sequence"/>
</dbReference>
<dbReference type="GO" id="GO:0000981">
    <property type="term" value="F:DNA-binding transcription factor activity, RNA polymerase II-specific"/>
    <property type="evidence" value="ECO:0007669"/>
    <property type="project" value="InterPro"/>
</dbReference>
<dbReference type="PANTHER" id="PTHR46910:SF38">
    <property type="entry name" value="ZN(2)-C6 FUNGAL-TYPE DOMAIN-CONTAINING PROTEIN"/>
    <property type="match status" value="1"/>
</dbReference>
<reference evidence="5" key="1">
    <citation type="submission" date="2023-06" db="EMBL/GenBank/DDBJ databases">
        <authorList>
            <consortium name="Lawrence Berkeley National Laboratory"/>
            <person name="Ahrendt S."/>
            <person name="Sahu N."/>
            <person name="Indic B."/>
            <person name="Wong-Bajracharya J."/>
            <person name="Merenyi Z."/>
            <person name="Ke H.-M."/>
            <person name="Monk M."/>
            <person name="Kocsube S."/>
            <person name="Drula E."/>
            <person name="Lipzen A."/>
            <person name="Balint B."/>
            <person name="Henrissat B."/>
            <person name="Andreopoulos B."/>
            <person name="Martin F.M."/>
            <person name="Harder C.B."/>
            <person name="Rigling D."/>
            <person name="Ford K.L."/>
            <person name="Foster G.D."/>
            <person name="Pangilinan J."/>
            <person name="Papanicolaou A."/>
            <person name="Barry K."/>
            <person name="LaButti K."/>
            <person name="Viragh M."/>
            <person name="Koriabine M."/>
            <person name="Yan M."/>
            <person name="Riley R."/>
            <person name="Champramary S."/>
            <person name="Plett K.L."/>
            <person name="Tsai I.J."/>
            <person name="Slot J."/>
            <person name="Sipos G."/>
            <person name="Plett J."/>
            <person name="Nagy L.G."/>
            <person name="Grigoriev I.V."/>
        </authorList>
    </citation>
    <scope>NUCLEOTIDE SEQUENCE</scope>
    <source>
        <strain evidence="5">CCBAS 213</strain>
    </source>
</reference>
<dbReference type="EMBL" id="JAUEPS010000073">
    <property type="protein sequence ID" value="KAK0440953.1"/>
    <property type="molecule type" value="Genomic_DNA"/>
</dbReference>
<keyword evidence="2" id="KW-0539">Nucleus</keyword>
<dbReference type="AlphaFoldDB" id="A0AA39JI74"/>
<dbReference type="SUPFAM" id="SSF57701">
    <property type="entry name" value="Zn2/Cys6 DNA-binding domain"/>
    <property type="match status" value="1"/>
</dbReference>
<dbReference type="PROSITE" id="PS00463">
    <property type="entry name" value="ZN2_CY6_FUNGAL_1"/>
    <property type="match status" value="1"/>
</dbReference>
<feature type="domain" description="Zn(2)-C6 fungal-type" evidence="4">
    <location>
        <begin position="22"/>
        <end position="55"/>
    </location>
</feature>